<organism evidence="3 4">
    <name type="scientific">Galerina marginata (strain CBS 339.88)</name>
    <dbReference type="NCBI Taxonomy" id="685588"/>
    <lineage>
        <taxon>Eukaryota</taxon>
        <taxon>Fungi</taxon>
        <taxon>Dikarya</taxon>
        <taxon>Basidiomycota</taxon>
        <taxon>Agaricomycotina</taxon>
        <taxon>Agaricomycetes</taxon>
        <taxon>Agaricomycetidae</taxon>
        <taxon>Agaricales</taxon>
        <taxon>Agaricineae</taxon>
        <taxon>Strophariaceae</taxon>
        <taxon>Galerina</taxon>
    </lineage>
</organism>
<keyword evidence="2" id="KW-0472">Membrane</keyword>
<feature type="compositionally biased region" description="Basic and acidic residues" evidence="1">
    <location>
        <begin position="327"/>
        <end position="336"/>
    </location>
</feature>
<keyword evidence="2" id="KW-1133">Transmembrane helix</keyword>
<gene>
    <name evidence="3" type="ORF">GALMADRAFT_1350475</name>
</gene>
<dbReference type="AlphaFoldDB" id="A0A067STN9"/>
<proteinExistence type="predicted"/>
<feature type="transmembrane region" description="Helical" evidence="2">
    <location>
        <begin position="28"/>
        <end position="49"/>
    </location>
</feature>
<dbReference type="HOGENOM" id="CLU_060549_3_0_1"/>
<name>A0A067STN9_GALM3</name>
<accession>A0A067STN9</accession>
<dbReference type="EMBL" id="KL142398">
    <property type="protein sequence ID" value="KDR70123.1"/>
    <property type="molecule type" value="Genomic_DNA"/>
</dbReference>
<feature type="transmembrane region" description="Helical" evidence="2">
    <location>
        <begin position="131"/>
        <end position="150"/>
    </location>
</feature>
<evidence type="ECO:0000256" key="2">
    <source>
        <dbReference type="SAM" id="Phobius"/>
    </source>
</evidence>
<evidence type="ECO:0000313" key="4">
    <source>
        <dbReference type="Proteomes" id="UP000027222"/>
    </source>
</evidence>
<protein>
    <recommendedName>
        <fullName evidence="5">G-protein coupled receptors family 1 profile domain-containing protein</fullName>
    </recommendedName>
</protein>
<feature type="region of interest" description="Disordered" evidence="1">
    <location>
        <begin position="320"/>
        <end position="343"/>
    </location>
</feature>
<feature type="transmembrane region" description="Helical" evidence="2">
    <location>
        <begin position="101"/>
        <end position="119"/>
    </location>
</feature>
<feature type="transmembrane region" description="Helical" evidence="2">
    <location>
        <begin position="258"/>
        <end position="278"/>
    </location>
</feature>
<evidence type="ECO:0000256" key="1">
    <source>
        <dbReference type="SAM" id="MobiDB-lite"/>
    </source>
</evidence>
<sequence length="343" mass="38461">MAAVDIFNTTVPLSEIPTPLVFFTPHQAFSISLAIYIHIGSTTVLIWDILNNLRNDLRMVQTSKIGLPLLLYVITRLVYFVGVCCWQSTAPVNNCANFQTALNAILIVFVSCTTLLFYIRVSAVYLFNRYIVAFFGATWLSGVAMSVTFLDTFFAENIGPTPYCVLKIRGRFLGVSSIVLLVNEVLSYLAVTYRIYRLFLQSDASLKQRMKLVIFGTPLPVLSKVLLQGSQLYCLAIVLSKAFLVVINSTVHDFDPPASIMFIISHLVLVNILACRVYRNLKKDHDDMEASYFNRQIVNLQFNSMDNSQPGHFADDFSSSSFAPSHGSERNLDRGLHSSSRHV</sequence>
<keyword evidence="4" id="KW-1185">Reference proteome</keyword>
<dbReference type="OrthoDB" id="3038990at2759"/>
<keyword evidence="2" id="KW-0812">Transmembrane</keyword>
<feature type="transmembrane region" description="Helical" evidence="2">
    <location>
        <begin position="170"/>
        <end position="191"/>
    </location>
</feature>
<evidence type="ECO:0000313" key="3">
    <source>
        <dbReference type="EMBL" id="KDR70123.1"/>
    </source>
</evidence>
<evidence type="ECO:0008006" key="5">
    <source>
        <dbReference type="Google" id="ProtNLM"/>
    </source>
</evidence>
<feature type="transmembrane region" description="Helical" evidence="2">
    <location>
        <begin position="69"/>
        <end position="89"/>
    </location>
</feature>
<reference evidence="4" key="1">
    <citation type="journal article" date="2014" name="Proc. Natl. Acad. Sci. U.S.A.">
        <title>Extensive sampling of basidiomycete genomes demonstrates inadequacy of the white-rot/brown-rot paradigm for wood decay fungi.</title>
        <authorList>
            <person name="Riley R."/>
            <person name="Salamov A.A."/>
            <person name="Brown D.W."/>
            <person name="Nagy L.G."/>
            <person name="Floudas D."/>
            <person name="Held B.W."/>
            <person name="Levasseur A."/>
            <person name="Lombard V."/>
            <person name="Morin E."/>
            <person name="Otillar R."/>
            <person name="Lindquist E.A."/>
            <person name="Sun H."/>
            <person name="LaButti K.M."/>
            <person name="Schmutz J."/>
            <person name="Jabbour D."/>
            <person name="Luo H."/>
            <person name="Baker S.E."/>
            <person name="Pisabarro A.G."/>
            <person name="Walton J.D."/>
            <person name="Blanchette R.A."/>
            <person name="Henrissat B."/>
            <person name="Martin F."/>
            <person name="Cullen D."/>
            <person name="Hibbett D.S."/>
            <person name="Grigoriev I.V."/>
        </authorList>
    </citation>
    <scope>NUCLEOTIDE SEQUENCE [LARGE SCALE GENOMIC DNA]</scope>
    <source>
        <strain evidence="4">CBS 339.88</strain>
    </source>
</reference>
<dbReference type="STRING" id="685588.A0A067STN9"/>
<dbReference type="Proteomes" id="UP000027222">
    <property type="component" value="Unassembled WGS sequence"/>
</dbReference>